<keyword evidence="6" id="KW-0973">c-di-GMP</keyword>
<organism evidence="8 9">
    <name type="scientific">Rhizobium wenxiniae</name>
    <dbReference type="NCBI Taxonomy" id="1737357"/>
    <lineage>
        <taxon>Bacteria</taxon>
        <taxon>Pseudomonadati</taxon>
        <taxon>Pseudomonadota</taxon>
        <taxon>Alphaproteobacteria</taxon>
        <taxon>Hyphomicrobiales</taxon>
        <taxon>Rhizobiaceae</taxon>
        <taxon>Rhizobium/Agrobacterium group</taxon>
        <taxon>Rhizobium</taxon>
    </lineage>
</organism>
<dbReference type="UniPathway" id="UPA00694"/>
<dbReference type="GO" id="GO:0006011">
    <property type="term" value="P:UDP-alpha-D-glucose metabolic process"/>
    <property type="evidence" value="ECO:0007669"/>
    <property type="project" value="InterPro"/>
</dbReference>
<feature type="signal peptide" evidence="6">
    <location>
        <begin position="1"/>
        <end position="19"/>
    </location>
</feature>
<comment type="caution">
    <text evidence="8">The sequence shown here is derived from an EMBL/GenBank/DDBJ whole genome shotgun (WGS) entry which is preliminary data.</text>
</comment>
<keyword evidence="6" id="KW-0732">Signal</keyword>
<feature type="compositionally biased region" description="Pro residues" evidence="7">
    <location>
        <begin position="71"/>
        <end position="84"/>
    </location>
</feature>
<evidence type="ECO:0000256" key="3">
    <source>
        <dbReference type="ARBA" id="ARBA00022692"/>
    </source>
</evidence>
<keyword evidence="5 6" id="KW-0472">Membrane</keyword>
<feature type="compositionally biased region" description="Low complexity" evidence="7">
    <location>
        <begin position="85"/>
        <end position="113"/>
    </location>
</feature>
<feature type="chain" id="PRO_5031590026" description="Cyclic di-GMP-binding protein" evidence="6">
    <location>
        <begin position="20"/>
        <end position="831"/>
    </location>
</feature>
<comment type="function">
    <text evidence="6">Binds the cellulose synthase activator, bis-(3'-5') cyclic diguanylic acid (c-di-GMP).</text>
</comment>
<evidence type="ECO:0000313" key="8">
    <source>
        <dbReference type="EMBL" id="MBB6162791.1"/>
    </source>
</evidence>
<proteinExistence type="inferred from homology"/>
<dbReference type="EMBL" id="JACHEG010000002">
    <property type="protein sequence ID" value="MBB6162791.1"/>
    <property type="molecule type" value="Genomic_DNA"/>
</dbReference>
<keyword evidence="6" id="KW-0135">Cellulose biosynthesis</keyword>
<evidence type="ECO:0000256" key="1">
    <source>
        <dbReference type="ARBA" id="ARBA00004162"/>
    </source>
</evidence>
<keyword evidence="9" id="KW-1185">Reference proteome</keyword>
<reference evidence="8 9" key="1">
    <citation type="submission" date="2020-08" db="EMBL/GenBank/DDBJ databases">
        <title>Genomic Encyclopedia of Type Strains, Phase IV (KMG-IV): sequencing the most valuable type-strain genomes for metagenomic binning, comparative biology and taxonomic classification.</title>
        <authorList>
            <person name="Goeker M."/>
        </authorList>
    </citation>
    <scope>NUCLEOTIDE SEQUENCE [LARGE SCALE GENOMIC DNA]</scope>
    <source>
        <strain evidence="8 9">DSM 100734</strain>
    </source>
</reference>
<dbReference type="Pfam" id="PF03170">
    <property type="entry name" value="BcsB"/>
    <property type="match status" value="1"/>
</dbReference>
<feature type="transmembrane region" description="Helical" evidence="6">
    <location>
        <begin position="803"/>
        <end position="828"/>
    </location>
</feature>
<gene>
    <name evidence="8" type="ORF">HNQ72_002609</name>
</gene>
<comment type="subcellular location">
    <subcellularLocation>
        <location evidence="6">Cell inner membrane</location>
    </subcellularLocation>
    <subcellularLocation>
        <location evidence="1">Cell membrane</location>
        <topology evidence="1">Single-pass membrane protein</topology>
    </subcellularLocation>
</comment>
<dbReference type="PANTHER" id="PTHR39083">
    <property type="entry name" value="CYCLIC DI-GMP-BINDING PROTEIN"/>
    <property type="match status" value="1"/>
</dbReference>
<keyword evidence="3 6" id="KW-0812">Transmembrane</keyword>
<dbReference type="PANTHER" id="PTHR39083:SF1">
    <property type="entry name" value="CYCLIC DI-GMP-BINDING PROTEIN"/>
    <property type="match status" value="1"/>
</dbReference>
<dbReference type="RefSeq" id="WP_183992611.1">
    <property type="nucleotide sequence ID" value="NZ_BMHW01000002.1"/>
</dbReference>
<dbReference type="GO" id="GO:0005886">
    <property type="term" value="C:plasma membrane"/>
    <property type="evidence" value="ECO:0007669"/>
    <property type="project" value="UniProtKB-SubCell"/>
</dbReference>
<comment type="subunit">
    <text evidence="6">Tightly associated with the cellulose synthase catalytic subunit.</text>
</comment>
<keyword evidence="4 6" id="KW-1133">Transmembrane helix</keyword>
<keyword evidence="6" id="KW-0997">Cell inner membrane</keyword>
<evidence type="ECO:0000313" key="9">
    <source>
        <dbReference type="Proteomes" id="UP000547879"/>
    </source>
</evidence>
<evidence type="ECO:0000256" key="7">
    <source>
        <dbReference type="SAM" id="MobiDB-lite"/>
    </source>
</evidence>
<sequence>MNKLIVLALVACAATPVCAQQGVTPFDMGSERRDRGIQETPPPSQPAPTPVPVNPVPIAPSQPAPTSQAPSPAPTPPIARPAPAPAQQTAPAQWSAQPPSPAQSAAPAQTVSAAGSIDQARRYLLPFTDMRLNGEIEQRSWSVYLTADQAGRAAKLHFAYQNSIFVAPETSKLTITINDVVVAAETIASAEQPTERAFEIPAGLLKAGGNMIRFGTSQRHRTDCTIESTYELWTDIDPSKTYLSFDGANDRRLGTLDDLRAIGVDGKGNTRFRIIAPALDQLGATDTLMRLSQALALIAGMPNQAFTFSRQADGDIQPGEVAVFIGTTDELRTVLPGLSTSNNNSAAASFVDYPRSKGVSSLVLSGPTWSSVDGLVESFVASLDSRSTQRRETLSTESWRGMDTPLLFSDKVLDFSALGVNSQEFTGRLFRTSFTIGVPADFYANAYGEARILLDAAYTPDVLPGSHLDIFVNGNIASTVPITSAGGAILRHLPIKLTLRHFRPGVNTITVEAALRTASDGSCAPGASSEEKPRFAIFGTSQFHMPDFARIAQVPNVAATAGIGFPYFLGQDPVSLFLGRIDEHTLSAAATFAGKIASASHRVIPLNVTISAARMAERNAIFVGGISEMPLNVLSQLKIDQESRNSWSPDIAPQTVTPSSISLQDWQQRSDGNFFSRQFEELSQWAKDNYDLSLSALRFAPPTDQLYKPPKSAHLLVAQESDPTGQGTWTAVLAPDSAQLDEGMREISSREAWENMSGRIAIYSGETEVMGSVPVSWFRFMPTQDLSFSNARLITANWLSDNIMSYALLLAAGSVLLGLATGGLLSLLGRR</sequence>
<protein>
    <recommendedName>
        <fullName evidence="6">Cyclic di-GMP-binding protein</fullName>
    </recommendedName>
    <alternativeName>
        <fullName evidence="6">Cellulose synthase regulatory subunit</fullName>
    </alternativeName>
</protein>
<dbReference type="GO" id="GO:0030244">
    <property type="term" value="P:cellulose biosynthetic process"/>
    <property type="evidence" value="ECO:0007669"/>
    <property type="project" value="UniProtKB-KW"/>
</dbReference>
<evidence type="ECO:0000256" key="5">
    <source>
        <dbReference type="ARBA" id="ARBA00023136"/>
    </source>
</evidence>
<dbReference type="Proteomes" id="UP000547879">
    <property type="component" value="Unassembled WGS sequence"/>
</dbReference>
<accession>A0A7X0D0R9</accession>
<feature type="region of interest" description="Disordered" evidence="7">
    <location>
        <begin position="23"/>
        <end position="113"/>
    </location>
</feature>
<keyword evidence="2 6" id="KW-1003">Cell membrane</keyword>
<comment type="pathway">
    <text evidence="6">Glycan metabolism; bacterial cellulose biosynthesis.</text>
</comment>
<comment type="similarity">
    <text evidence="6">Belongs to the AcsB/BcsB family.</text>
</comment>
<dbReference type="InterPro" id="IPR018513">
    <property type="entry name" value="Cell_synthase_bac"/>
</dbReference>
<feature type="compositionally biased region" description="Pro residues" evidence="7">
    <location>
        <begin position="40"/>
        <end position="63"/>
    </location>
</feature>
<evidence type="ECO:0000256" key="4">
    <source>
        <dbReference type="ARBA" id="ARBA00022989"/>
    </source>
</evidence>
<evidence type="ECO:0000256" key="2">
    <source>
        <dbReference type="ARBA" id="ARBA00022475"/>
    </source>
</evidence>
<name>A0A7X0D0R9_9HYPH</name>
<dbReference type="AlphaFoldDB" id="A0A7X0D0R9"/>
<evidence type="ECO:0000256" key="6">
    <source>
        <dbReference type="RuleBase" id="RU365021"/>
    </source>
</evidence>
<dbReference type="Gene3D" id="2.60.120.260">
    <property type="entry name" value="Galactose-binding domain-like"/>
    <property type="match status" value="2"/>
</dbReference>